<sequence length="42" mass="5024">MDERFNRSIGIGPRPNHIEKGNTELSKKNFKPIKKQWHEKFS</sequence>
<evidence type="ECO:0000256" key="1">
    <source>
        <dbReference type="SAM" id="MobiDB-lite"/>
    </source>
</evidence>
<comment type="caution">
    <text evidence="2">The sequence shown here is derived from an EMBL/GenBank/DDBJ whole genome shotgun (WGS) entry which is preliminary data.</text>
</comment>
<protein>
    <submittedName>
        <fullName evidence="2">Uncharacterized protein</fullName>
    </submittedName>
</protein>
<reference evidence="2" key="1">
    <citation type="submission" date="2020-05" db="EMBL/GenBank/DDBJ databases">
        <title>Genomic insights into acetone-butanol-ethanol (ABE) fermentation by sequencing solventogenic clostridia strains.</title>
        <authorList>
            <person name="Brown S."/>
        </authorList>
    </citation>
    <scope>NUCLEOTIDE SEQUENCE</scope>
    <source>
        <strain evidence="2">DJ126</strain>
    </source>
</reference>
<dbReference type="AlphaFoldDB" id="A0A9Q5CJC8"/>
<feature type="compositionally biased region" description="Basic and acidic residues" evidence="1">
    <location>
        <begin position="16"/>
        <end position="27"/>
    </location>
</feature>
<proteinExistence type="predicted"/>
<gene>
    <name evidence="2" type="ORF">DFH45_003966</name>
</gene>
<evidence type="ECO:0000313" key="2">
    <source>
        <dbReference type="EMBL" id="NRV11003.1"/>
    </source>
</evidence>
<name>A0A9Q5CJC8_CLOBE</name>
<evidence type="ECO:0000313" key="3">
    <source>
        <dbReference type="Proteomes" id="UP000821656"/>
    </source>
</evidence>
<dbReference type="Proteomes" id="UP000821656">
    <property type="component" value="Unassembled WGS sequence"/>
</dbReference>
<dbReference type="EMBL" id="JABSXK010000001">
    <property type="protein sequence ID" value="NRV11003.1"/>
    <property type="molecule type" value="Genomic_DNA"/>
</dbReference>
<organism evidence="2 3">
    <name type="scientific">Clostridium beijerinckii</name>
    <name type="common">Clostridium MP</name>
    <dbReference type="NCBI Taxonomy" id="1520"/>
    <lineage>
        <taxon>Bacteria</taxon>
        <taxon>Bacillati</taxon>
        <taxon>Bacillota</taxon>
        <taxon>Clostridia</taxon>
        <taxon>Eubacteriales</taxon>
        <taxon>Clostridiaceae</taxon>
        <taxon>Clostridium</taxon>
    </lineage>
</organism>
<accession>A0A9Q5CJC8</accession>
<dbReference type="RefSeq" id="WP_257788273.1">
    <property type="nucleotide sequence ID" value="NZ_CP016090.1"/>
</dbReference>
<feature type="region of interest" description="Disordered" evidence="1">
    <location>
        <begin position="1"/>
        <end position="42"/>
    </location>
</feature>